<dbReference type="InterPro" id="IPR000361">
    <property type="entry name" value="ATAP_core_dom"/>
</dbReference>
<proteinExistence type="inferred from homology"/>
<accession>A0A085M792</accession>
<feature type="domain" description="Core" evidence="10">
    <location>
        <begin position="9"/>
        <end position="108"/>
    </location>
</feature>
<keyword evidence="3" id="KW-0479">Metal-binding</keyword>
<keyword evidence="4" id="KW-0408">Iron</keyword>
<dbReference type="AlphaFoldDB" id="A0A085M792"/>
<reference evidence="11 12" key="1">
    <citation type="journal article" date="2014" name="Nat. Genet.">
        <title>Genome and transcriptome of the porcine whipworm Trichuris suis.</title>
        <authorList>
            <person name="Jex A.R."/>
            <person name="Nejsum P."/>
            <person name="Schwarz E.M."/>
            <person name="Hu L."/>
            <person name="Young N.D."/>
            <person name="Hall R.S."/>
            <person name="Korhonen P.K."/>
            <person name="Liao S."/>
            <person name="Thamsborg S."/>
            <person name="Xia J."/>
            <person name="Xu P."/>
            <person name="Wang S."/>
            <person name="Scheerlinck J.P."/>
            <person name="Hofmann A."/>
            <person name="Sternberg P.W."/>
            <person name="Wang J."/>
            <person name="Gasser R.B."/>
        </authorList>
    </citation>
    <scope>NUCLEOTIDE SEQUENCE [LARGE SCALE GENOMIC DNA]</scope>
    <source>
        <strain evidence="11">DCEP-RM93M</strain>
    </source>
</reference>
<dbReference type="InterPro" id="IPR035903">
    <property type="entry name" value="HesB-like_dom_sf"/>
</dbReference>
<dbReference type="GO" id="GO:0120510">
    <property type="term" value="C:mitochondrial [4Fe-4S] assembly complex"/>
    <property type="evidence" value="ECO:0007669"/>
    <property type="project" value="UniProtKB-ARBA"/>
</dbReference>
<dbReference type="InterPro" id="IPR016092">
    <property type="entry name" value="ATAP"/>
</dbReference>
<dbReference type="GO" id="GO:0016226">
    <property type="term" value="P:iron-sulfur cluster assembly"/>
    <property type="evidence" value="ECO:0007669"/>
    <property type="project" value="InterPro"/>
</dbReference>
<evidence type="ECO:0000313" key="11">
    <source>
        <dbReference type="EMBL" id="KFD53088.1"/>
    </source>
</evidence>
<name>A0A085M792_9BILA</name>
<dbReference type="PANTHER" id="PTHR43011">
    <property type="entry name" value="IRON-SULFUR CLUSTER ASSEMBLY 2 HOMOLOG, MITOCHONDRIAL"/>
    <property type="match status" value="1"/>
</dbReference>
<dbReference type="Proteomes" id="UP000030764">
    <property type="component" value="Unassembled WGS sequence"/>
</dbReference>
<sequence>MSGTVAQATLNVTDKCAERLRRIANANELLRITVDSGGCSGYEYKFDLVKEVNSDEDIVFERNGARVVVDKLSMQFLNGATVDYHEELIRSAFRIDTNPVAKQGCSCGASFSVKEDSL</sequence>
<evidence type="ECO:0000256" key="1">
    <source>
        <dbReference type="ARBA" id="ARBA00004173"/>
    </source>
</evidence>
<dbReference type="FunFam" id="2.60.300.12:FF:000006">
    <property type="entry name" value="Iron-sulfur cluster assembly 2 mitochondrial"/>
    <property type="match status" value="1"/>
</dbReference>
<dbReference type="NCBIfam" id="TIGR00049">
    <property type="entry name" value="iron-sulfur cluster assembly accessory protein"/>
    <property type="match status" value="1"/>
</dbReference>
<dbReference type="EMBL" id="KL363220">
    <property type="protein sequence ID" value="KFD53088.1"/>
    <property type="molecule type" value="Genomic_DNA"/>
</dbReference>
<evidence type="ECO:0000256" key="8">
    <source>
        <dbReference type="ARBA" id="ARBA00077082"/>
    </source>
</evidence>
<dbReference type="GO" id="GO:0051537">
    <property type="term" value="F:2 iron, 2 sulfur cluster binding"/>
    <property type="evidence" value="ECO:0007669"/>
    <property type="project" value="TreeGrafter"/>
</dbReference>
<comment type="similarity">
    <text evidence="2">Belongs to the HesB/IscA family.</text>
</comment>
<gene>
    <name evidence="11" type="ORF">M513_06002</name>
</gene>
<evidence type="ECO:0000256" key="5">
    <source>
        <dbReference type="ARBA" id="ARBA00023128"/>
    </source>
</evidence>
<dbReference type="GO" id="GO:0005506">
    <property type="term" value="F:iron ion binding"/>
    <property type="evidence" value="ECO:0007669"/>
    <property type="project" value="TreeGrafter"/>
</dbReference>
<keyword evidence="12" id="KW-1185">Reference proteome</keyword>
<dbReference type="Gene3D" id="2.60.300.12">
    <property type="entry name" value="HesB-like domain"/>
    <property type="match status" value="1"/>
</dbReference>
<dbReference type="SUPFAM" id="SSF89360">
    <property type="entry name" value="HesB-like domain"/>
    <property type="match status" value="1"/>
</dbReference>
<evidence type="ECO:0000313" key="12">
    <source>
        <dbReference type="Proteomes" id="UP000030764"/>
    </source>
</evidence>
<dbReference type="GO" id="GO:0051539">
    <property type="term" value="F:4 iron, 4 sulfur cluster binding"/>
    <property type="evidence" value="ECO:0007669"/>
    <property type="project" value="TreeGrafter"/>
</dbReference>
<evidence type="ECO:0000256" key="2">
    <source>
        <dbReference type="ARBA" id="ARBA00006718"/>
    </source>
</evidence>
<comment type="function">
    <text evidence="6">Involved in the maturation of mitochondrial 4Fe-4S proteins functioning late in the iron-sulfur cluster assembly pathway. May be involved in the binding of an intermediate of Fe/S cluster assembly.</text>
</comment>
<comment type="subunit">
    <text evidence="9">Heterotetramer; forms a dimer of dimers with IBA57. Interacts with [2Fe-2S]-ISCA2 forming the heterodimer [2Fe- 2S]-ISCA2-IBA57 complex; [2Fe-2S] cluster binding is absolutely required to promote the complex formation.</text>
</comment>
<evidence type="ECO:0000256" key="6">
    <source>
        <dbReference type="ARBA" id="ARBA00057540"/>
    </source>
</evidence>
<evidence type="ECO:0000256" key="9">
    <source>
        <dbReference type="ARBA" id="ARBA00093471"/>
    </source>
</evidence>
<organism evidence="11 12">
    <name type="scientific">Trichuris suis</name>
    <name type="common">pig whipworm</name>
    <dbReference type="NCBI Taxonomy" id="68888"/>
    <lineage>
        <taxon>Eukaryota</taxon>
        <taxon>Metazoa</taxon>
        <taxon>Ecdysozoa</taxon>
        <taxon>Nematoda</taxon>
        <taxon>Enoplea</taxon>
        <taxon>Dorylaimia</taxon>
        <taxon>Trichinellida</taxon>
        <taxon>Trichuridae</taxon>
        <taxon>Trichuris</taxon>
    </lineage>
</organism>
<dbReference type="Pfam" id="PF01521">
    <property type="entry name" value="Fe-S_biosyn"/>
    <property type="match status" value="1"/>
</dbReference>
<comment type="subcellular location">
    <subcellularLocation>
        <location evidence="1">Mitochondrion</location>
    </subcellularLocation>
</comment>
<evidence type="ECO:0000259" key="10">
    <source>
        <dbReference type="Pfam" id="PF01521"/>
    </source>
</evidence>
<evidence type="ECO:0000256" key="3">
    <source>
        <dbReference type="ARBA" id="ARBA00022723"/>
    </source>
</evidence>
<keyword evidence="5" id="KW-0496">Mitochondrion</keyword>
<dbReference type="PANTHER" id="PTHR43011:SF1">
    <property type="entry name" value="IRON-SULFUR CLUSTER ASSEMBLY 2 HOMOLOG, MITOCHONDRIAL"/>
    <property type="match status" value="1"/>
</dbReference>
<protein>
    <recommendedName>
        <fullName evidence="7">Iron-sulfur cluster assembly 2 homolog, mitochondrial</fullName>
    </recommendedName>
    <alternativeName>
        <fullName evidence="8">HESB-like domain-containing protein 1</fullName>
    </alternativeName>
</protein>
<evidence type="ECO:0000256" key="4">
    <source>
        <dbReference type="ARBA" id="ARBA00023004"/>
    </source>
</evidence>
<evidence type="ECO:0000256" key="7">
    <source>
        <dbReference type="ARBA" id="ARBA00073313"/>
    </source>
</evidence>